<feature type="domain" description="Transposase IS66 zinc-finger binding" evidence="3">
    <location>
        <begin position="129"/>
        <end position="170"/>
    </location>
</feature>
<dbReference type="Pfam" id="PF03050">
    <property type="entry name" value="DDE_Tnp_IS66"/>
    <property type="match status" value="1"/>
</dbReference>
<feature type="compositionally biased region" description="Basic and acidic residues" evidence="1">
    <location>
        <begin position="98"/>
        <end position="125"/>
    </location>
</feature>
<evidence type="ECO:0000313" key="7">
    <source>
        <dbReference type="Proteomes" id="UP001189813"/>
    </source>
</evidence>
<proteinExistence type="predicted"/>
<dbReference type="InterPro" id="IPR039552">
    <property type="entry name" value="IS66_C"/>
</dbReference>
<feature type="domain" description="Transposase IS66 central" evidence="2">
    <location>
        <begin position="184"/>
        <end position="470"/>
    </location>
</feature>
<keyword evidence="7" id="KW-1185">Reference proteome</keyword>
<dbReference type="Proteomes" id="UP001189813">
    <property type="component" value="Unassembled WGS sequence"/>
</dbReference>
<dbReference type="PANTHER" id="PTHR33678">
    <property type="entry name" value="BLL1576 PROTEIN"/>
    <property type="match status" value="1"/>
</dbReference>
<dbReference type="InterPro" id="IPR004291">
    <property type="entry name" value="Transposase_IS66_central"/>
</dbReference>
<evidence type="ECO:0000256" key="1">
    <source>
        <dbReference type="SAM" id="MobiDB-lite"/>
    </source>
</evidence>
<dbReference type="InterPro" id="IPR024463">
    <property type="entry name" value="Transposase_TnpC_homeodom"/>
</dbReference>
<evidence type="ECO:0000313" key="6">
    <source>
        <dbReference type="EMBL" id="CAJ0809441.1"/>
    </source>
</evidence>
<dbReference type="Pfam" id="PF13817">
    <property type="entry name" value="DDE_Tnp_IS66_C"/>
    <property type="match status" value="1"/>
</dbReference>
<accession>A0ABM9JZL8</accession>
<gene>
    <name evidence="6" type="ORF">LMG19083_04934</name>
</gene>
<dbReference type="InterPro" id="IPR052344">
    <property type="entry name" value="Transposase-related"/>
</dbReference>
<dbReference type="InterPro" id="IPR024474">
    <property type="entry name" value="Znf_dom_IS66"/>
</dbReference>
<dbReference type="RefSeq" id="WP_316669607.1">
    <property type="nucleotide sequence ID" value="NZ_CATZBU010000027.1"/>
</dbReference>
<feature type="domain" description="Transposase IS66 C-terminal" evidence="5">
    <location>
        <begin position="477"/>
        <end position="514"/>
    </location>
</feature>
<evidence type="ECO:0000259" key="5">
    <source>
        <dbReference type="Pfam" id="PF13817"/>
    </source>
</evidence>
<comment type="caution">
    <text evidence="6">The sequence shown here is derived from an EMBL/GenBank/DDBJ whole genome shotgun (WGS) entry which is preliminary data.</text>
</comment>
<protein>
    <submittedName>
        <fullName evidence="6">IS66 family transposase ISBcen14</fullName>
    </submittedName>
</protein>
<dbReference type="PANTHER" id="PTHR33678:SF1">
    <property type="entry name" value="BLL1576 PROTEIN"/>
    <property type="match status" value="1"/>
</dbReference>
<evidence type="ECO:0000259" key="4">
    <source>
        <dbReference type="Pfam" id="PF13007"/>
    </source>
</evidence>
<dbReference type="NCBIfam" id="NF033517">
    <property type="entry name" value="transpos_IS66"/>
    <property type="match status" value="1"/>
</dbReference>
<feature type="region of interest" description="Disordered" evidence="1">
    <location>
        <begin position="89"/>
        <end position="133"/>
    </location>
</feature>
<name>A0ABM9JZL8_9RALS</name>
<evidence type="ECO:0000259" key="3">
    <source>
        <dbReference type="Pfam" id="PF13005"/>
    </source>
</evidence>
<organism evidence="6 7">
    <name type="scientific">Ralstonia psammae</name>
    <dbReference type="NCBI Taxonomy" id="3058598"/>
    <lineage>
        <taxon>Bacteria</taxon>
        <taxon>Pseudomonadati</taxon>
        <taxon>Pseudomonadota</taxon>
        <taxon>Betaproteobacteria</taxon>
        <taxon>Burkholderiales</taxon>
        <taxon>Burkholderiaceae</taxon>
        <taxon>Ralstonia</taxon>
    </lineage>
</organism>
<reference evidence="6 7" key="1">
    <citation type="submission" date="2023-07" db="EMBL/GenBank/DDBJ databases">
        <authorList>
            <person name="Peeters C."/>
        </authorList>
    </citation>
    <scope>NUCLEOTIDE SEQUENCE [LARGE SCALE GENOMIC DNA]</scope>
    <source>
        <strain evidence="6 7">LMG 19083</strain>
    </source>
</reference>
<dbReference type="EMBL" id="CATZBU010000027">
    <property type="protein sequence ID" value="CAJ0809441.1"/>
    <property type="molecule type" value="Genomic_DNA"/>
</dbReference>
<feature type="domain" description="Transposase TnpC homeodomain" evidence="4">
    <location>
        <begin position="49"/>
        <end position="119"/>
    </location>
</feature>
<sequence>MELRAATLPNDIEALKAMVLAHAAMLVERESKLAALQDRLSSREQEIEHLKLLIAKLQRLQFGRKSEKLARQIEQLELRLEDLQADEGMAAAATESKTATEPRERKQHKPLPEHLAREERVHQPDVDDCPQCGSTLKPLGEDVSEQLEYVRAHFRVIRHRRPKQACSCCDCIVQAAAPSRPIERGLPGPGLLAHIATSKFLYHLPLYRQAAMFAREGVELDAGRMGHWMGSLTWLLTPLVDAVRRYTLSGAKVHGDDTPLPVLEPGKGSTKTGRLWVYVRDDRSSGSAEPPAVWLAYTPDRRGEHPQKHLADFAGVLQADAFAGYAELYRNGHIREAACMAHARRKIHDLHAVRPSAFTREALERFGALYKIEAQIRGKPPDERRRVRQEQAVPQLDDMKRWFESLLPTLSAKSDTTKALQYALNRWPALVYYCSDGQSEIDNLIAERALRGVAVGRRNYMFAGSDAGGERAAAMYSLIGTARLNGLDPEAYLHYVIERIADHPVSRIDELLPWNVAALLPASAKTTPIR</sequence>
<evidence type="ECO:0000259" key="2">
    <source>
        <dbReference type="Pfam" id="PF03050"/>
    </source>
</evidence>
<dbReference type="Pfam" id="PF13005">
    <property type="entry name" value="zf-IS66"/>
    <property type="match status" value="1"/>
</dbReference>
<dbReference type="Pfam" id="PF13007">
    <property type="entry name" value="LZ_Tnp_IS66"/>
    <property type="match status" value="1"/>
</dbReference>